<sequence>MSDEWKENTRLILESARAILPGDRSLDRVRKARFDGAGAAGADLFAVLTGRGVALVDRGAAGVTVDAPETLDGARLGAVSFDTVAAEFLPCANPDAVLDSATLAHAAYLLGLSDAALDITLDYLRIREQFGRPIGSFQSLQHRATEMKIQLELTRAAVEATARRFDTGADATARKHGAARCHLRAGTLAMHVSREAIQMHGAMGITDEADIGLYVRKAMTEANLFGAASVQRRVLSDRLNDPKQEHAA</sequence>
<evidence type="ECO:0000256" key="2">
    <source>
        <dbReference type="ARBA" id="ARBA00022827"/>
    </source>
</evidence>
<keyword evidence="1" id="KW-0285">Flavoprotein</keyword>
<proteinExistence type="predicted"/>
<dbReference type="SUPFAM" id="SSF47203">
    <property type="entry name" value="Acyl-CoA dehydrogenase C-terminal domain-like"/>
    <property type="match status" value="1"/>
</dbReference>
<dbReference type="Pfam" id="PF00441">
    <property type="entry name" value="Acyl-CoA_dh_1"/>
    <property type="match status" value="1"/>
</dbReference>
<dbReference type="InterPro" id="IPR009075">
    <property type="entry name" value="AcylCo_DH/oxidase_C"/>
</dbReference>
<dbReference type="PANTHER" id="PTHR43884">
    <property type="entry name" value="ACYL-COA DEHYDROGENASE"/>
    <property type="match status" value="1"/>
</dbReference>
<dbReference type="Gene3D" id="1.20.140.10">
    <property type="entry name" value="Butyryl-CoA Dehydrogenase, subunit A, domain 3"/>
    <property type="match status" value="1"/>
</dbReference>
<evidence type="ECO:0000259" key="4">
    <source>
        <dbReference type="Pfam" id="PF00441"/>
    </source>
</evidence>
<reference evidence="5 6" key="1">
    <citation type="submission" date="2015-09" db="EMBL/GenBank/DDBJ databases">
        <authorList>
            <consortium name="Swine Surveillance"/>
        </authorList>
    </citation>
    <scope>NUCLEOTIDE SEQUENCE [LARGE SCALE GENOMIC DNA]</scope>
    <source>
        <strain evidence="5 6">CECT 7648</strain>
    </source>
</reference>
<keyword evidence="3 5" id="KW-0560">Oxidoreductase</keyword>
<dbReference type="OrthoDB" id="7328575at2"/>
<dbReference type="GO" id="GO:0016937">
    <property type="term" value="F:short-chain fatty acyl-CoA dehydrogenase activity"/>
    <property type="evidence" value="ECO:0007669"/>
    <property type="project" value="UniProtKB-EC"/>
</dbReference>
<name>A0A0P1GGF3_9RHOB</name>
<keyword evidence="6" id="KW-1185">Reference proteome</keyword>
<gene>
    <name evidence="5" type="ORF">TRN7648_03273</name>
</gene>
<evidence type="ECO:0000313" key="6">
    <source>
        <dbReference type="Proteomes" id="UP000054935"/>
    </source>
</evidence>
<dbReference type="Proteomes" id="UP000054935">
    <property type="component" value="Unassembled WGS sequence"/>
</dbReference>
<evidence type="ECO:0000313" key="5">
    <source>
        <dbReference type="EMBL" id="CUH80986.1"/>
    </source>
</evidence>
<dbReference type="RefSeq" id="WP_083499904.1">
    <property type="nucleotide sequence ID" value="NZ_CYSE01000006.1"/>
</dbReference>
<dbReference type="EMBL" id="CYSE01000006">
    <property type="protein sequence ID" value="CUH80986.1"/>
    <property type="molecule type" value="Genomic_DNA"/>
</dbReference>
<dbReference type="STRING" id="441103.TRN7648_03273"/>
<dbReference type="EC" id="1.3.8.1" evidence="5"/>
<evidence type="ECO:0000256" key="1">
    <source>
        <dbReference type="ARBA" id="ARBA00022630"/>
    </source>
</evidence>
<feature type="domain" description="Acyl-CoA dehydrogenase/oxidase C-terminal" evidence="4">
    <location>
        <begin position="99"/>
        <end position="239"/>
    </location>
</feature>
<dbReference type="PANTHER" id="PTHR43884:SF20">
    <property type="entry name" value="ACYL-COA DEHYDROGENASE FADE28"/>
    <property type="match status" value="1"/>
</dbReference>
<accession>A0A0P1GGF3</accession>
<evidence type="ECO:0000256" key="3">
    <source>
        <dbReference type="ARBA" id="ARBA00023002"/>
    </source>
</evidence>
<dbReference type="InterPro" id="IPR036250">
    <property type="entry name" value="AcylCo_DH-like_C"/>
</dbReference>
<dbReference type="AlphaFoldDB" id="A0A0P1GGF3"/>
<keyword evidence="2" id="KW-0274">FAD</keyword>
<protein>
    <submittedName>
        <fullName evidence="5">Acyl-CoA dehydrogenase, short-chain specific</fullName>
        <ecNumber evidence="5">1.3.8.1</ecNumber>
    </submittedName>
</protein>
<organism evidence="5 6">
    <name type="scientific">Tropicibacter naphthalenivorans</name>
    <dbReference type="NCBI Taxonomy" id="441103"/>
    <lineage>
        <taxon>Bacteria</taxon>
        <taxon>Pseudomonadati</taxon>
        <taxon>Pseudomonadota</taxon>
        <taxon>Alphaproteobacteria</taxon>
        <taxon>Rhodobacterales</taxon>
        <taxon>Roseobacteraceae</taxon>
        <taxon>Tropicibacter</taxon>
    </lineage>
</organism>